<accession>A0A0E9X6A3</accession>
<keyword evidence="1" id="KW-0472">Membrane</keyword>
<evidence type="ECO:0000256" key="1">
    <source>
        <dbReference type="SAM" id="Phobius"/>
    </source>
</evidence>
<dbReference type="AlphaFoldDB" id="A0A0E9X6A3"/>
<organism evidence="2">
    <name type="scientific">Anguilla anguilla</name>
    <name type="common">European freshwater eel</name>
    <name type="synonym">Muraena anguilla</name>
    <dbReference type="NCBI Taxonomy" id="7936"/>
    <lineage>
        <taxon>Eukaryota</taxon>
        <taxon>Metazoa</taxon>
        <taxon>Chordata</taxon>
        <taxon>Craniata</taxon>
        <taxon>Vertebrata</taxon>
        <taxon>Euteleostomi</taxon>
        <taxon>Actinopterygii</taxon>
        <taxon>Neopterygii</taxon>
        <taxon>Teleostei</taxon>
        <taxon>Anguilliformes</taxon>
        <taxon>Anguillidae</taxon>
        <taxon>Anguilla</taxon>
    </lineage>
</organism>
<name>A0A0E9X6A3_ANGAN</name>
<feature type="transmembrane region" description="Helical" evidence="1">
    <location>
        <begin position="33"/>
        <end position="54"/>
    </location>
</feature>
<proteinExistence type="predicted"/>
<evidence type="ECO:0000313" key="2">
    <source>
        <dbReference type="EMBL" id="JAH97986.1"/>
    </source>
</evidence>
<keyword evidence="1" id="KW-1133">Transmembrane helix</keyword>
<reference evidence="2" key="1">
    <citation type="submission" date="2014-11" db="EMBL/GenBank/DDBJ databases">
        <authorList>
            <person name="Amaro Gonzalez C."/>
        </authorList>
    </citation>
    <scope>NUCLEOTIDE SEQUENCE</scope>
</reference>
<keyword evidence="1" id="KW-0812">Transmembrane</keyword>
<protein>
    <submittedName>
        <fullName evidence="2">Uncharacterized protein</fullName>
    </submittedName>
</protein>
<sequence>MSDFIIFLSYIPACSHRDACVYRMMTTGQKRPVSFCRIVFFSVIVRIYISFLVIKQPSHLSIHVHMGTVYSVVPP</sequence>
<dbReference type="EMBL" id="GBXM01010591">
    <property type="protein sequence ID" value="JAH97986.1"/>
    <property type="molecule type" value="Transcribed_RNA"/>
</dbReference>
<reference evidence="2" key="2">
    <citation type="journal article" date="2015" name="Fish Shellfish Immunol.">
        <title>Early steps in the European eel (Anguilla anguilla)-Vibrio vulnificus interaction in the gills: Role of the RtxA13 toxin.</title>
        <authorList>
            <person name="Callol A."/>
            <person name="Pajuelo D."/>
            <person name="Ebbesson L."/>
            <person name="Teles M."/>
            <person name="MacKenzie S."/>
            <person name="Amaro C."/>
        </authorList>
    </citation>
    <scope>NUCLEOTIDE SEQUENCE</scope>
</reference>